<sequence>MLYSQKNDYDIHAITMSIVVLPSIKAELLMIFSRNIPPLKGNQRLQRFLNIIGYTFLSLMIFQILGRIIIKFCIQSVNEQIQKLHPYQYLFGIKNLSSWKNLSRIWILYDLSQKEIGKGDINTFWCVNNGNFYLHIKNLPQKIFLTSQYLLQ</sequence>
<accession>A0A8S1PG04</accession>
<dbReference type="AlphaFoldDB" id="A0A8S1PG04"/>
<keyword evidence="3" id="KW-1185">Reference proteome</keyword>
<evidence type="ECO:0000313" key="3">
    <source>
        <dbReference type="Proteomes" id="UP000688137"/>
    </source>
</evidence>
<protein>
    <recommendedName>
        <fullName evidence="4">Transmembrane protein</fullName>
    </recommendedName>
</protein>
<evidence type="ECO:0000256" key="1">
    <source>
        <dbReference type="SAM" id="Phobius"/>
    </source>
</evidence>
<comment type="caution">
    <text evidence="2">The sequence shown here is derived from an EMBL/GenBank/DDBJ whole genome shotgun (WGS) entry which is preliminary data.</text>
</comment>
<evidence type="ECO:0008006" key="4">
    <source>
        <dbReference type="Google" id="ProtNLM"/>
    </source>
</evidence>
<evidence type="ECO:0000313" key="2">
    <source>
        <dbReference type="EMBL" id="CAD8101839.1"/>
    </source>
</evidence>
<name>A0A8S1PG04_PARPR</name>
<feature type="transmembrane region" description="Helical" evidence="1">
    <location>
        <begin position="48"/>
        <end position="70"/>
    </location>
</feature>
<keyword evidence="1" id="KW-0812">Transmembrane</keyword>
<dbReference type="EMBL" id="CAJJDM010000119">
    <property type="protein sequence ID" value="CAD8101839.1"/>
    <property type="molecule type" value="Genomic_DNA"/>
</dbReference>
<keyword evidence="1" id="KW-1133">Transmembrane helix</keyword>
<reference evidence="2" key="1">
    <citation type="submission" date="2021-01" db="EMBL/GenBank/DDBJ databases">
        <authorList>
            <consortium name="Genoscope - CEA"/>
            <person name="William W."/>
        </authorList>
    </citation>
    <scope>NUCLEOTIDE SEQUENCE</scope>
</reference>
<dbReference type="Proteomes" id="UP000688137">
    <property type="component" value="Unassembled WGS sequence"/>
</dbReference>
<organism evidence="2 3">
    <name type="scientific">Paramecium primaurelia</name>
    <dbReference type="NCBI Taxonomy" id="5886"/>
    <lineage>
        <taxon>Eukaryota</taxon>
        <taxon>Sar</taxon>
        <taxon>Alveolata</taxon>
        <taxon>Ciliophora</taxon>
        <taxon>Intramacronucleata</taxon>
        <taxon>Oligohymenophorea</taxon>
        <taxon>Peniculida</taxon>
        <taxon>Parameciidae</taxon>
        <taxon>Paramecium</taxon>
    </lineage>
</organism>
<proteinExistence type="predicted"/>
<keyword evidence="1" id="KW-0472">Membrane</keyword>
<gene>
    <name evidence="2" type="ORF">PPRIM_AZ9-3.1.T1160161</name>
</gene>